<gene>
    <name evidence="8" type="ORF">NCTC11661_00183</name>
</gene>
<dbReference type="Gene3D" id="1.20.1510.10">
    <property type="entry name" value="Cation efflux protein transmembrane domain"/>
    <property type="match status" value="1"/>
</dbReference>
<evidence type="ECO:0000259" key="7">
    <source>
        <dbReference type="Pfam" id="PF01545"/>
    </source>
</evidence>
<keyword evidence="2" id="KW-0813">Transport</keyword>
<evidence type="ECO:0000256" key="4">
    <source>
        <dbReference type="ARBA" id="ARBA00022989"/>
    </source>
</evidence>
<protein>
    <submittedName>
        <fullName evidence="8">Zinc transporter ZitB</fullName>
    </submittedName>
</protein>
<dbReference type="GO" id="GO:0016020">
    <property type="term" value="C:membrane"/>
    <property type="evidence" value="ECO:0007669"/>
    <property type="project" value="UniProtKB-SubCell"/>
</dbReference>
<dbReference type="PANTHER" id="PTHR43840:SF15">
    <property type="entry name" value="MITOCHONDRIAL METAL TRANSPORTER 1-RELATED"/>
    <property type="match status" value="1"/>
</dbReference>
<feature type="transmembrane region" description="Helical" evidence="6">
    <location>
        <begin position="187"/>
        <end position="207"/>
    </location>
</feature>
<keyword evidence="5 6" id="KW-0472">Membrane</keyword>
<dbReference type="SUPFAM" id="SSF161111">
    <property type="entry name" value="Cation efflux protein transmembrane domain-like"/>
    <property type="match status" value="1"/>
</dbReference>
<dbReference type="InterPro" id="IPR058533">
    <property type="entry name" value="Cation_efflux_TM"/>
</dbReference>
<dbReference type="InterPro" id="IPR027469">
    <property type="entry name" value="Cation_efflux_TMD_sf"/>
</dbReference>
<evidence type="ECO:0000256" key="6">
    <source>
        <dbReference type="SAM" id="Phobius"/>
    </source>
</evidence>
<dbReference type="PANTHER" id="PTHR43840">
    <property type="entry name" value="MITOCHONDRIAL METAL TRANSPORTER 1-RELATED"/>
    <property type="match status" value="1"/>
</dbReference>
<evidence type="ECO:0000256" key="1">
    <source>
        <dbReference type="ARBA" id="ARBA00004141"/>
    </source>
</evidence>
<evidence type="ECO:0000256" key="3">
    <source>
        <dbReference type="ARBA" id="ARBA00022692"/>
    </source>
</evidence>
<dbReference type="SUPFAM" id="SSF55008">
    <property type="entry name" value="HMA, heavy metal-associated domain"/>
    <property type="match status" value="1"/>
</dbReference>
<reference evidence="8 9" key="1">
    <citation type="submission" date="2018-06" db="EMBL/GenBank/DDBJ databases">
        <authorList>
            <consortium name="Pathogen Informatics"/>
            <person name="Doyle S."/>
        </authorList>
    </citation>
    <scope>NUCLEOTIDE SEQUENCE [LARGE SCALE GENOMIC DNA]</scope>
    <source>
        <strain evidence="8 9">NCTC11661</strain>
    </source>
</reference>
<proteinExistence type="predicted"/>
<organism evidence="8 9">
    <name type="scientific">Bergeyella zoohelcum</name>
    <dbReference type="NCBI Taxonomy" id="1015"/>
    <lineage>
        <taxon>Bacteria</taxon>
        <taxon>Pseudomonadati</taxon>
        <taxon>Bacteroidota</taxon>
        <taxon>Flavobacteriia</taxon>
        <taxon>Flavobacteriales</taxon>
        <taxon>Weeksellaceae</taxon>
        <taxon>Bergeyella</taxon>
    </lineage>
</organism>
<dbReference type="GO" id="GO:0046872">
    <property type="term" value="F:metal ion binding"/>
    <property type="evidence" value="ECO:0007669"/>
    <property type="project" value="InterPro"/>
</dbReference>
<dbReference type="AlphaFoldDB" id="A0A376BYG4"/>
<comment type="subcellular location">
    <subcellularLocation>
        <location evidence="1">Membrane</location>
        <topology evidence="1">Multi-pass membrane protein</topology>
    </subcellularLocation>
</comment>
<dbReference type="Pfam" id="PF01545">
    <property type="entry name" value="Cation_efflux"/>
    <property type="match status" value="2"/>
</dbReference>
<dbReference type="Proteomes" id="UP000255515">
    <property type="component" value="Unassembled WGS sequence"/>
</dbReference>
<evidence type="ECO:0000256" key="2">
    <source>
        <dbReference type="ARBA" id="ARBA00022448"/>
    </source>
</evidence>
<accession>A0A376BYG4</accession>
<feature type="transmembrane region" description="Helical" evidence="6">
    <location>
        <begin position="243"/>
        <end position="264"/>
    </location>
</feature>
<dbReference type="InterPro" id="IPR050291">
    <property type="entry name" value="CDF_Transporter"/>
</dbReference>
<dbReference type="EMBL" id="UFTJ01000001">
    <property type="protein sequence ID" value="SSZ46539.1"/>
    <property type="molecule type" value="Genomic_DNA"/>
</dbReference>
<dbReference type="InterPro" id="IPR036163">
    <property type="entry name" value="HMA_dom_sf"/>
</dbReference>
<evidence type="ECO:0000256" key="5">
    <source>
        <dbReference type="ARBA" id="ARBA00023136"/>
    </source>
</evidence>
<keyword evidence="3 6" id="KW-0812">Transmembrane</keyword>
<dbReference type="GO" id="GO:0008324">
    <property type="term" value="F:monoatomic cation transmembrane transporter activity"/>
    <property type="evidence" value="ECO:0007669"/>
    <property type="project" value="InterPro"/>
</dbReference>
<sequence>MENQFSNMDIENILKETPEAYNVFQKMPLSHRNEYIKWINEAKKQETKERRLEKMISMLLDKINKEKMYKTSFKISKMDCPCEVQMIKMKLAELQNIHSMEFSIDNRLLIVFHSGNYQQIFQHLKSLQLDTSLIDSSAADDYSKTNDTNERVLLWRVLYINFFFFILEMATGFLSGSMGLIADSLDMLADSLVYGLALLAVGTSIIYKKRIAKIAGYFQIFLAIIGLVEVIKRFIGSESIPHFQTMAFVSLLALIGNALCLYLLQKNKSQEAHMQASMIFTSNDVIINIGVIIASGLVYLTNSKSPDLIIGAIVFCIVWQGAIKILKLSK</sequence>
<dbReference type="Pfam" id="PF13376">
    <property type="entry name" value="OmdA"/>
    <property type="match status" value="1"/>
</dbReference>
<feature type="transmembrane region" description="Helical" evidence="6">
    <location>
        <begin position="153"/>
        <end position="175"/>
    </location>
</feature>
<name>A0A376BYG4_9FLAO</name>
<feature type="domain" description="Cation efflux protein transmembrane" evidence="7">
    <location>
        <begin position="155"/>
        <end position="204"/>
    </location>
</feature>
<evidence type="ECO:0000313" key="8">
    <source>
        <dbReference type="EMBL" id="SSZ46539.1"/>
    </source>
</evidence>
<feature type="transmembrane region" description="Helical" evidence="6">
    <location>
        <begin position="308"/>
        <end position="326"/>
    </location>
</feature>
<feature type="transmembrane region" description="Helical" evidence="6">
    <location>
        <begin position="214"/>
        <end position="231"/>
    </location>
</feature>
<evidence type="ECO:0000313" key="9">
    <source>
        <dbReference type="Proteomes" id="UP000255515"/>
    </source>
</evidence>
<feature type="domain" description="Cation efflux protein transmembrane" evidence="7">
    <location>
        <begin position="215"/>
        <end position="327"/>
    </location>
</feature>
<keyword evidence="4 6" id="KW-1133">Transmembrane helix</keyword>
<feature type="transmembrane region" description="Helical" evidence="6">
    <location>
        <begin position="285"/>
        <end position="302"/>
    </location>
</feature>